<dbReference type="STRING" id="994479.GCA_000194155_04316"/>
<dbReference type="RefSeq" id="WP_010308715.1">
    <property type="nucleotide sequence ID" value="NZ_CP061007.1"/>
</dbReference>
<sequence>MLRRATVTAISLLAVLGAAACSPGGSTNTPSSDTDETTTTSPAAPKVENPKNLKSITDACQLLTDQQVKSLGGVKERRPPEQSPNGYGEPSCEWANDAFTAAVSINTKHGGLEKVLKNAETRKSYKLTQLDGYQGARVDEQSDLCRIELAIADDQSLEVNYFKNAGGTPEMNDPCGYAEKITSEALKNVPGA</sequence>
<dbReference type="PROSITE" id="PS51257">
    <property type="entry name" value="PROKAR_LIPOPROTEIN"/>
    <property type="match status" value="1"/>
</dbReference>
<evidence type="ECO:0000313" key="3">
    <source>
        <dbReference type="EMBL" id="PKW14031.1"/>
    </source>
</evidence>
<evidence type="ECO:0000256" key="1">
    <source>
        <dbReference type="SAM" id="MobiDB-lite"/>
    </source>
</evidence>
<dbReference type="EMBL" id="PJNB01000001">
    <property type="protein sequence ID" value="PKW14031.1"/>
    <property type="molecule type" value="Genomic_DNA"/>
</dbReference>
<keyword evidence="4" id="KW-1185">Reference proteome</keyword>
<feature type="signal peptide" evidence="2">
    <location>
        <begin position="1"/>
        <end position="20"/>
    </location>
</feature>
<name>A0A2N3XTV0_SACSN</name>
<reference evidence="3" key="1">
    <citation type="submission" date="2017-12" db="EMBL/GenBank/DDBJ databases">
        <title>Sequencing the genomes of 1000 Actinobacteria strains.</title>
        <authorList>
            <person name="Klenk H.-P."/>
        </authorList>
    </citation>
    <scope>NUCLEOTIDE SEQUENCE [LARGE SCALE GENOMIC DNA]</scope>
    <source>
        <strain evidence="3">DSM 44228</strain>
    </source>
</reference>
<dbReference type="InterPro" id="IPR024520">
    <property type="entry name" value="DUF3558"/>
</dbReference>
<keyword evidence="2" id="KW-0732">Signal</keyword>
<dbReference type="AlphaFoldDB" id="A0A2N3XTV0"/>
<comment type="caution">
    <text evidence="3">The sequence shown here is derived from an EMBL/GenBank/DDBJ whole genome shotgun (WGS) entry which is preliminary data.</text>
</comment>
<dbReference type="Proteomes" id="UP000233786">
    <property type="component" value="Unassembled WGS sequence"/>
</dbReference>
<dbReference type="OrthoDB" id="3697076at2"/>
<evidence type="ECO:0000313" key="4">
    <source>
        <dbReference type="Proteomes" id="UP000233786"/>
    </source>
</evidence>
<feature type="chain" id="PRO_5015008192" evidence="2">
    <location>
        <begin position="21"/>
        <end position="192"/>
    </location>
</feature>
<feature type="region of interest" description="Disordered" evidence="1">
    <location>
        <begin position="21"/>
        <end position="52"/>
    </location>
</feature>
<gene>
    <name evidence="3" type="ORF">A8926_1608</name>
</gene>
<organism evidence="3 4">
    <name type="scientific">Saccharopolyspora spinosa</name>
    <dbReference type="NCBI Taxonomy" id="60894"/>
    <lineage>
        <taxon>Bacteria</taxon>
        <taxon>Bacillati</taxon>
        <taxon>Actinomycetota</taxon>
        <taxon>Actinomycetes</taxon>
        <taxon>Pseudonocardiales</taxon>
        <taxon>Pseudonocardiaceae</taxon>
        <taxon>Saccharopolyspora</taxon>
    </lineage>
</organism>
<feature type="region of interest" description="Disordered" evidence="1">
    <location>
        <begin position="70"/>
        <end position="91"/>
    </location>
</feature>
<evidence type="ECO:0000256" key="2">
    <source>
        <dbReference type="SAM" id="SignalP"/>
    </source>
</evidence>
<dbReference type="Pfam" id="PF12079">
    <property type="entry name" value="DUF3558"/>
    <property type="match status" value="1"/>
</dbReference>
<accession>A0A2N3XTV0</accession>
<feature type="compositionally biased region" description="Low complexity" evidence="1">
    <location>
        <begin position="26"/>
        <end position="42"/>
    </location>
</feature>
<proteinExistence type="predicted"/>
<protein>
    <submittedName>
        <fullName evidence="3">Uncharacterized protein DUF3558</fullName>
    </submittedName>
</protein>